<dbReference type="EMBL" id="CACRXK020030995">
    <property type="protein sequence ID" value="CAB4042856.1"/>
    <property type="molecule type" value="Genomic_DNA"/>
</dbReference>
<gene>
    <name evidence="1" type="ORF">PACLA_8A031647</name>
</gene>
<dbReference type="GO" id="GO:0003824">
    <property type="term" value="F:catalytic activity"/>
    <property type="evidence" value="ECO:0007669"/>
    <property type="project" value="InterPro"/>
</dbReference>
<dbReference type="Pfam" id="PF14529">
    <property type="entry name" value="Exo_endo_phos_2"/>
    <property type="match status" value="1"/>
</dbReference>
<dbReference type="InterPro" id="IPR036691">
    <property type="entry name" value="Endo/exonu/phosph_ase_sf"/>
</dbReference>
<reference evidence="1" key="1">
    <citation type="submission" date="2020-04" db="EMBL/GenBank/DDBJ databases">
        <authorList>
            <person name="Alioto T."/>
            <person name="Alioto T."/>
            <person name="Gomez Garrido J."/>
        </authorList>
    </citation>
    <scope>NUCLEOTIDE SEQUENCE</scope>
    <source>
        <strain evidence="1">A484AB</strain>
    </source>
</reference>
<protein>
    <submittedName>
        <fullName evidence="1">Uncharacterized protein</fullName>
    </submittedName>
</protein>
<evidence type="ECO:0000313" key="1">
    <source>
        <dbReference type="EMBL" id="CAB4042856.1"/>
    </source>
</evidence>
<dbReference type="InterPro" id="IPR005135">
    <property type="entry name" value="Endo/exonuclease/phosphatase"/>
</dbReference>
<dbReference type="Gene3D" id="3.60.10.10">
    <property type="entry name" value="Endonuclease/exonuclease/phosphatase"/>
    <property type="match status" value="1"/>
</dbReference>
<accession>A0A7D9M4B5</accession>
<evidence type="ECO:0000313" key="2">
    <source>
        <dbReference type="Proteomes" id="UP001152795"/>
    </source>
</evidence>
<proteinExistence type="predicted"/>
<dbReference type="AlphaFoldDB" id="A0A7D9M4B5"/>
<organism evidence="1 2">
    <name type="scientific">Paramuricea clavata</name>
    <name type="common">Red gorgonian</name>
    <name type="synonym">Violescent sea-whip</name>
    <dbReference type="NCBI Taxonomy" id="317549"/>
    <lineage>
        <taxon>Eukaryota</taxon>
        <taxon>Metazoa</taxon>
        <taxon>Cnidaria</taxon>
        <taxon>Anthozoa</taxon>
        <taxon>Octocorallia</taxon>
        <taxon>Malacalcyonacea</taxon>
        <taxon>Plexauridae</taxon>
        <taxon>Paramuricea</taxon>
    </lineage>
</organism>
<name>A0A7D9M4B5_PARCT</name>
<sequence>GCGNSWFIVCACYRSPGKCKISDFIPSCVDAAELMYGKRKEIIFIGDFNMDMLIGQNNSQRPNQDLSNFIEQLCLTNLITNPTRVTKSTKSLLDVILVSHPDRFVIIWESVTMT</sequence>
<dbReference type="SUPFAM" id="SSF56219">
    <property type="entry name" value="DNase I-like"/>
    <property type="match status" value="1"/>
</dbReference>
<dbReference type="OrthoDB" id="5989507at2759"/>
<feature type="non-terminal residue" evidence="1">
    <location>
        <position position="1"/>
    </location>
</feature>
<dbReference type="Proteomes" id="UP001152795">
    <property type="component" value="Unassembled WGS sequence"/>
</dbReference>
<keyword evidence="2" id="KW-1185">Reference proteome</keyword>
<comment type="caution">
    <text evidence="1">The sequence shown here is derived from an EMBL/GenBank/DDBJ whole genome shotgun (WGS) entry which is preliminary data.</text>
</comment>